<proteinExistence type="predicted"/>
<evidence type="ECO:0000313" key="2">
    <source>
        <dbReference type="Proteomes" id="UP000199459"/>
    </source>
</evidence>
<sequence length="161" mass="17865">MKNFTLEQLYTIAWAYRTACDADEAQGMKIWVQVKYGDGIHALLFGIGNQVHGETDASIVLNNLHAYLIELACRNEWIAAGVSNRIKELLLGNTAAPCLLSLKHQQDQSGERVCPSMSEINDDTLKLLKEIAARETDSDIEPTFECKTSHSDTIAEPVTSR</sequence>
<accession>A0A1H8FGD8</accession>
<dbReference type="Proteomes" id="UP000199459">
    <property type="component" value="Unassembled WGS sequence"/>
</dbReference>
<dbReference type="EMBL" id="FOCP01000013">
    <property type="protein sequence ID" value="SEN30799.1"/>
    <property type="molecule type" value="Genomic_DNA"/>
</dbReference>
<reference evidence="1 2" key="1">
    <citation type="submission" date="2016-10" db="EMBL/GenBank/DDBJ databases">
        <authorList>
            <person name="de Groot N.N."/>
        </authorList>
    </citation>
    <scope>NUCLEOTIDE SEQUENCE [LARGE SCALE GENOMIC DNA]</scope>
    <source>
        <strain evidence="1 2">Nm22</strain>
    </source>
</reference>
<evidence type="ECO:0000313" key="1">
    <source>
        <dbReference type="EMBL" id="SEN30799.1"/>
    </source>
</evidence>
<name>A0A1H8FGD8_9PROT</name>
<dbReference type="AlphaFoldDB" id="A0A1H8FGD8"/>
<gene>
    <name evidence="1" type="ORF">SAMN05216325_11329</name>
</gene>
<organism evidence="1 2">
    <name type="scientific">Nitrosomonas marina</name>
    <dbReference type="NCBI Taxonomy" id="917"/>
    <lineage>
        <taxon>Bacteria</taxon>
        <taxon>Pseudomonadati</taxon>
        <taxon>Pseudomonadota</taxon>
        <taxon>Betaproteobacteria</taxon>
        <taxon>Nitrosomonadales</taxon>
        <taxon>Nitrosomonadaceae</taxon>
        <taxon>Nitrosomonas</taxon>
    </lineage>
</organism>
<protein>
    <submittedName>
        <fullName evidence="1">Uncharacterized protein</fullName>
    </submittedName>
</protein>